<dbReference type="AlphaFoldDB" id="A0A382VN22"/>
<dbReference type="EMBL" id="UINC01153307">
    <property type="protein sequence ID" value="SVD47956.1"/>
    <property type="molecule type" value="Genomic_DNA"/>
</dbReference>
<protein>
    <submittedName>
        <fullName evidence="1">Uncharacterized protein</fullName>
    </submittedName>
</protein>
<name>A0A382VN22_9ZZZZ</name>
<evidence type="ECO:0000313" key="1">
    <source>
        <dbReference type="EMBL" id="SVD47956.1"/>
    </source>
</evidence>
<reference evidence="1" key="1">
    <citation type="submission" date="2018-05" db="EMBL/GenBank/DDBJ databases">
        <authorList>
            <person name="Lanie J.A."/>
            <person name="Ng W.-L."/>
            <person name="Kazmierczak K.M."/>
            <person name="Andrzejewski T.M."/>
            <person name="Davidsen T.M."/>
            <person name="Wayne K.J."/>
            <person name="Tettelin H."/>
            <person name="Glass J.I."/>
            <person name="Rusch D."/>
            <person name="Podicherti R."/>
            <person name="Tsui H.-C.T."/>
            <person name="Winkler M.E."/>
        </authorList>
    </citation>
    <scope>NUCLEOTIDE SEQUENCE</scope>
</reference>
<sequence>MNIHSIAWKSILRLQQIYPKEVDEIC</sequence>
<feature type="non-terminal residue" evidence="1">
    <location>
        <position position="26"/>
    </location>
</feature>
<gene>
    <name evidence="1" type="ORF">METZ01_LOCUS400810</name>
</gene>
<proteinExistence type="predicted"/>
<accession>A0A382VN22</accession>
<organism evidence="1">
    <name type="scientific">marine metagenome</name>
    <dbReference type="NCBI Taxonomy" id="408172"/>
    <lineage>
        <taxon>unclassified sequences</taxon>
        <taxon>metagenomes</taxon>
        <taxon>ecological metagenomes</taxon>
    </lineage>
</organism>